<keyword evidence="4" id="KW-1185">Reference proteome</keyword>
<gene>
    <name evidence="3" type="ORF">Airi02_070100</name>
</gene>
<sequence>MDGARAASASASAAGMATVIFNAPAPPVGRDAARELARRELDKPIYHRDEPSFLDRIINKINDWLSRLFDHTPGEHAGSGWGWTALVVLVVVLILVAAAVWWRVGNLRRSAAERTGLLDDAHTTAEDHRTTAERHAAAGEWPEAIRERLRAIARDLEERVIVEPRPGRTADELAAEAGAALPDHAEELAAGVRTFDDVWYGGRQGDAEGYQRLVDLDRRVRAARPAPLVSGSTT</sequence>
<dbReference type="Proteomes" id="UP001165074">
    <property type="component" value="Unassembled WGS sequence"/>
</dbReference>
<organism evidence="3 4">
    <name type="scientific">Actinoallomurus iriomotensis</name>
    <dbReference type="NCBI Taxonomy" id="478107"/>
    <lineage>
        <taxon>Bacteria</taxon>
        <taxon>Bacillati</taxon>
        <taxon>Actinomycetota</taxon>
        <taxon>Actinomycetes</taxon>
        <taxon>Streptosporangiales</taxon>
        <taxon>Thermomonosporaceae</taxon>
        <taxon>Actinoallomurus</taxon>
    </lineage>
</organism>
<evidence type="ECO:0000313" key="4">
    <source>
        <dbReference type="Proteomes" id="UP001165074"/>
    </source>
</evidence>
<reference evidence="3" key="1">
    <citation type="submission" date="2023-03" db="EMBL/GenBank/DDBJ databases">
        <title>Actinoallomurus iriomotensis NBRC 103684.</title>
        <authorList>
            <person name="Ichikawa N."/>
            <person name="Sato H."/>
            <person name="Tonouchi N."/>
        </authorList>
    </citation>
    <scope>NUCLEOTIDE SEQUENCE</scope>
    <source>
        <strain evidence="3">NBRC 103684</strain>
    </source>
</reference>
<keyword evidence="1" id="KW-1133">Transmembrane helix</keyword>
<dbReference type="InterPro" id="IPR025403">
    <property type="entry name" value="TgpA-like_C"/>
</dbReference>
<evidence type="ECO:0000256" key="1">
    <source>
        <dbReference type="SAM" id="Phobius"/>
    </source>
</evidence>
<dbReference type="Pfam" id="PF13559">
    <property type="entry name" value="DUF4129"/>
    <property type="match status" value="1"/>
</dbReference>
<dbReference type="AlphaFoldDB" id="A0A9W6S5L9"/>
<protein>
    <submittedName>
        <fullName evidence="3">Membrane protein</fullName>
    </submittedName>
</protein>
<feature type="domain" description="Protein-glutamine gamma-glutamyltransferase-like C-terminal" evidence="2">
    <location>
        <begin position="149"/>
        <end position="218"/>
    </location>
</feature>
<dbReference type="EMBL" id="BSTK01000012">
    <property type="protein sequence ID" value="GLY89081.1"/>
    <property type="molecule type" value="Genomic_DNA"/>
</dbReference>
<proteinExistence type="predicted"/>
<name>A0A9W6S5L9_9ACTN</name>
<feature type="transmembrane region" description="Helical" evidence="1">
    <location>
        <begin position="81"/>
        <end position="104"/>
    </location>
</feature>
<accession>A0A9W6S5L9</accession>
<evidence type="ECO:0000313" key="3">
    <source>
        <dbReference type="EMBL" id="GLY89081.1"/>
    </source>
</evidence>
<keyword evidence="1" id="KW-0812">Transmembrane</keyword>
<keyword evidence="1" id="KW-0472">Membrane</keyword>
<evidence type="ECO:0000259" key="2">
    <source>
        <dbReference type="Pfam" id="PF13559"/>
    </source>
</evidence>
<comment type="caution">
    <text evidence="3">The sequence shown here is derived from an EMBL/GenBank/DDBJ whole genome shotgun (WGS) entry which is preliminary data.</text>
</comment>